<dbReference type="Gene3D" id="1.10.760.10">
    <property type="entry name" value="Cytochrome c-like domain"/>
    <property type="match status" value="1"/>
</dbReference>
<evidence type="ECO:0000256" key="3">
    <source>
        <dbReference type="ARBA" id="ARBA00022617"/>
    </source>
</evidence>
<evidence type="ECO:0000259" key="9">
    <source>
        <dbReference type="PROSITE" id="PS51007"/>
    </source>
</evidence>
<dbReference type="Pfam" id="PF01011">
    <property type="entry name" value="PQQ"/>
    <property type="match status" value="2"/>
</dbReference>
<name>A0A6I1DXC8_9FLAO</name>
<dbReference type="PANTHER" id="PTHR32303:SF4">
    <property type="entry name" value="QUINOPROTEIN GLUCOSE DEHYDROGENASE"/>
    <property type="match status" value="1"/>
</dbReference>
<dbReference type="CDD" id="cd10280">
    <property type="entry name" value="PQQ_mGDH"/>
    <property type="match status" value="1"/>
</dbReference>
<dbReference type="Pfam" id="PF13442">
    <property type="entry name" value="Cytochrome_CBB3"/>
    <property type="match status" value="1"/>
</dbReference>
<dbReference type="InterPro" id="IPR018391">
    <property type="entry name" value="PQQ_b-propeller_rpt"/>
</dbReference>
<dbReference type="InterPro" id="IPR009056">
    <property type="entry name" value="Cyt_c-like_dom"/>
</dbReference>
<gene>
    <name evidence="10" type="ORF">F8C76_01230</name>
</gene>
<keyword evidence="7 8" id="KW-0408">Iron</keyword>
<feature type="domain" description="Cytochrome c" evidence="9">
    <location>
        <begin position="492"/>
        <end position="568"/>
    </location>
</feature>
<proteinExistence type="inferred from homology"/>
<comment type="cofactor">
    <cofactor evidence="1">
        <name>pyrroloquinoline quinone</name>
        <dbReference type="ChEBI" id="CHEBI:58442"/>
    </cofactor>
</comment>
<organism evidence="10 11">
    <name type="scientific">Flagellimonas olearia</name>
    <dbReference type="NCBI Taxonomy" id="552546"/>
    <lineage>
        <taxon>Bacteria</taxon>
        <taxon>Pseudomonadati</taxon>
        <taxon>Bacteroidota</taxon>
        <taxon>Flavobacteriia</taxon>
        <taxon>Flavobacteriales</taxon>
        <taxon>Flavobacteriaceae</taxon>
        <taxon>Flagellimonas</taxon>
    </lineage>
</organism>
<comment type="caution">
    <text evidence="10">The sequence shown here is derived from an EMBL/GenBank/DDBJ whole genome shotgun (WGS) entry which is preliminary data.</text>
</comment>
<accession>A0A6I1DXC8</accession>
<evidence type="ECO:0000256" key="7">
    <source>
        <dbReference type="ARBA" id="ARBA00023004"/>
    </source>
</evidence>
<evidence type="ECO:0000256" key="5">
    <source>
        <dbReference type="ARBA" id="ARBA00022729"/>
    </source>
</evidence>
<keyword evidence="4 8" id="KW-0479">Metal-binding</keyword>
<dbReference type="Proteomes" id="UP000429785">
    <property type="component" value="Unassembled WGS sequence"/>
</dbReference>
<evidence type="ECO:0000313" key="11">
    <source>
        <dbReference type="Proteomes" id="UP000429785"/>
    </source>
</evidence>
<evidence type="ECO:0000256" key="4">
    <source>
        <dbReference type="ARBA" id="ARBA00022723"/>
    </source>
</evidence>
<dbReference type="Gene3D" id="2.140.10.10">
    <property type="entry name" value="Quinoprotein alcohol dehydrogenase-like superfamily"/>
    <property type="match status" value="2"/>
</dbReference>
<dbReference type="GO" id="GO:0016020">
    <property type="term" value="C:membrane"/>
    <property type="evidence" value="ECO:0007669"/>
    <property type="project" value="InterPro"/>
</dbReference>
<dbReference type="SUPFAM" id="SSF50998">
    <property type="entry name" value="Quinoprotein alcohol dehydrogenase-like"/>
    <property type="match status" value="1"/>
</dbReference>
<evidence type="ECO:0000256" key="1">
    <source>
        <dbReference type="ARBA" id="ARBA00001931"/>
    </source>
</evidence>
<dbReference type="GO" id="GO:0020037">
    <property type="term" value="F:heme binding"/>
    <property type="evidence" value="ECO:0007669"/>
    <property type="project" value="InterPro"/>
</dbReference>
<protein>
    <submittedName>
        <fullName evidence="10">PQQ-binding-like beta-propeller repeat protein</fullName>
    </submittedName>
</protein>
<dbReference type="EMBL" id="WELG01000001">
    <property type="protein sequence ID" value="KAB7530166.1"/>
    <property type="molecule type" value="Genomic_DNA"/>
</dbReference>
<reference evidence="10 11" key="1">
    <citation type="submission" date="2019-10" db="EMBL/GenBank/DDBJ databases">
        <title>Muricauda olearia CL-SS4 JCM15563 genome.</title>
        <authorList>
            <person name="Liu L."/>
        </authorList>
    </citation>
    <scope>NUCLEOTIDE SEQUENCE [LARGE SCALE GENOMIC DNA]</scope>
    <source>
        <strain evidence="10 11">CL-SS4</strain>
    </source>
</reference>
<keyword evidence="5" id="KW-0732">Signal</keyword>
<dbReference type="GO" id="GO:0016614">
    <property type="term" value="F:oxidoreductase activity, acting on CH-OH group of donors"/>
    <property type="evidence" value="ECO:0007669"/>
    <property type="project" value="InterPro"/>
</dbReference>
<dbReference type="GO" id="GO:0046872">
    <property type="term" value="F:metal ion binding"/>
    <property type="evidence" value="ECO:0007669"/>
    <property type="project" value="UniProtKB-KW"/>
</dbReference>
<dbReference type="PROSITE" id="PS51007">
    <property type="entry name" value="CYTC"/>
    <property type="match status" value="1"/>
</dbReference>
<dbReference type="InterPro" id="IPR017511">
    <property type="entry name" value="PQQ_mDH"/>
</dbReference>
<evidence type="ECO:0000256" key="8">
    <source>
        <dbReference type="PROSITE-ProRule" id="PRU00433"/>
    </source>
</evidence>
<comment type="similarity">
    <text evidence="2">Belongs to the bacterial PQQ dehydrogenase family.</text>
</comment>
<dbReference type="AlphaFoldDB" id="A0A6I1DXC8"/>
<evidence type="ECO:0000313" key="10">
    <source>
        <dbReference type="EMBL" id="KAB7530166.1"/>
    </source>
</evidence>
<dbReference type="PROSITE" id="PS51257">
    <property type="entry name" value="PROKAR_LIPOPROTEIN"/>
    <property type="match status" value="1"/>
</dbReference>
<dbReference type="SMART" id="SM00564">
    <property type="entry name" value="PQQ"/>
    <property type="match status" value="5"/>
</dbReference>
<dbReference type="InterPro" id="IPR036909">
    <property type="entry name" value="Cyt_c-like_dom_sf"/>
</dbReference>
<dbReference type="OrthoDB" id="9794322at2"/>
<dbReference type="InterPro" id="IPR011047">
    <property type="entry name" value="Quinoprotein_ADH-like_sf"/>
</dbReference>
<dbReference type="SUPFAM" id="SSF46626">
    <property type="entry name" value="Cytochrome c"/>
    <property type="match status" value="1"/>
</dbReference>
<keyword evidence="6" id="KW-0560">Oxidoreductase</keyword>
<keyword evidence="3 8" id="KW-0349">Heme</keyword>
<dbReference type="PANTHER" id="PTHR32303">
    <property type="entry name" value="QUINOPROTEIN ALCOHOL DEHYDROGENASE (CYTOCHROME C)"/>
    <property type="match status" value="1"/>
</dbReference>
<evidence type="ECO:0000256" key="6">
    <source>
        <dbReference type="ARBA" id="ARBA00023002"/>
    </source>
</evidence>
<dbReference type="InterPro" id="IPR002372">
    <property type="entry name" value="PQQ_rpt_dom"/>
</dbReference>
<sequence>MSYIFKRPFLKRAKLRTKKIIGFTLFLQLLGVGCGENTKTERTWSMYKADNASTSYSPLKQIHKENVSKLNPAWTFRPMDAVEGTRFSRNESNPIVVDGVMYTTSARHRLYALAADTGKLIWSFDPFDGGTGGGVSRGVTYWEDGDDKRILFTASDQLYAVDAKTGKLVTSFGEQGKASMNVGLRGDPDAISVIPTSPGIVYGDLLIMGTEVSELYGAEPGYIRAYDIRTGALQWKFHTIPKPGEVGYDTWPKDAYKYAGGANNWGGMSVDEKRGMVFVSLGSPTYDYYGADRVGMNLFGNCVVALDAGTGEYIWHFQTIHHDLWDYDLAAPPNLVTLERDGQRVDAVAQTSKVGFLYVLDRETGEPLFPVEEREVPASNIPGEYAWPTQPFPLKPAPYARQSISVDDLSFYSEASHDSLLKEFKSYRYEGLFTPPDTIGTFMFPGSRGGSSWGGGAYDPNTGVLYVKSNDSPEISMLKRVEKTKSQDGNASLYERGEQFYSNFCLSCHGADKNGQEPDYPSLLGLGMKMDSEEVLKKIEEGAGKMPSFSSVLPGEEEAILAYLFEQKDARSRREDRWLKEVQANENANANAEVQSDTLPRYLNIRAYGYFRDSEGRPGIKPPWGTLNAINLDTGEYMWKIPVGNYPDLQEEGAPITGTGGSAGPIVTAGGIVFLTGTHDQKLFAFDKDSGELLWEALLPASGTATPSTYMMDGKQYLAISLAGNEDEPGGYIMAFALPEGEGVGN</sequence>
<dbReference type="GO" id="GO:0048038">
    <property type="term" value="F:quinone binding"/>
    <property type="evidence" value="ECO:0007669"/>
    <property type="project" value="InterPro"/>
</dbReference>
<dbReference type="GO" id="GO:0009055">
    <property type="term" value="F:electron transfer activity"/>
    <property type="evidence" value="ECO:0007669"/>
    <property type="project" value="InterPro"/>
</dbReference>
<evidence type="ECO:0000256" key="2">
    <source>
        <dbReference type="ARBA" id="ARBA00008156"/>
    </source>
</evidence>